<feature type="transmembrane region" description="Helical" evidence="1">
    <location>
        <begin position="20"/>
        <end position="39"/>
    </location>
</feature>
<gene>
    <name evidence="2" type="ORF">SAMN02927897_00762</name>
</gene>
<reference evidence="2 3" key="1">
    <citation type="submission" date="2016-10" db="EMBL/GenBank/DDBJ databases">
        <authorList>
            <person name="Varghese N."/>
            <person name="Submissions S."/>
        </authorList>
    </citation>
    <scope>NUCLEOTIDE SEQUENCE [LARGE SCALE GENOMIC DNA]</scope>
    <source>
        <strain evidence="2 3">CGMCC 1.12102</strain>
    </source>
</reference>
<protein>
    <submittedName>
        <fullName evidence="2">Uncharacterized protein</fullName>
    </submittedName>
</protein>
<evidence type="ECO:0000313" key="3">
    <source>
        <dbReference type="Proteomes" id="UP000183569"/>
    </source>
</evidence>
<sequence length="220" mass="25298">MKAEENRLESWLKKSLYRDVFYKIGMWCVISIISFYIAGKTANFDVAKYLLSFLDKSMPQLNYGWMVLFIIAPVSFFMKDMEAMKPDTWGMETLRGKLGAALRKVTSDLLLWSSGVSTALLTISLMAFAILFYREPQVTYKSLMQIAFVLTVLFIFLFANVWCYFILKRNNAVLFSIMNSQRGIKLGHLIIILFCLYAAHKISVDIDKKATVEQSQPRTS</sequence>
<proteinExistence type="predicted"/>
<name>A0A1G4XG08_9ENTR</name>
<dbReference type="EMBL" id="FMUI01000002">
    <property type="protein sequence ID" value="SCX40101.1"/>
    <property type="molecule type" value="Genomic_DNA"/>
</dbReference>
<dbReference type="RefSeq" id="WP_017456083.1">
    <property type="nucleotide sequence ID" value="NZ_FMUI01000002.1"/>
</dbReference>
<feature type="transmembrane region" description="Helical" evidence="1">
    <location>
        <begin position="109"/>
        <end position="133"/>
    </location>
</feature>
<comment type="caution">
    <text evidence="2">The sequence shown here is derived from an EMBL/GenBank/DDBJ whole genome shotgun (WGS) entry which is preliminary data.</text>
</comment>
<feature type="transmembrane region" description="Helical" evidence="1">
    <location>
        <begin position="60"/>
        <end position="78"/>
    </location>
</feature>
<feature type="transmembrane region" description="Helical" evidence="1">
    <location>
        <begin position="182"/>
        <end position="199"/>
    </location>
</feature>
<feature type="transmembrane region" description="Helical" evidence="1">
    <location>
        <begin position="145"/>
        <end position="167"/>
    </location>
</feature>
<organism evidence="2 3">
    <name type="scientific">Kosakonia sacchari</name>
    <dbReference type="NCBI Taxonomy" id="1158459"/>
    <lineage>
        <taxon>Bacteria</taxon>
        <taxon>Pseudomonadati</taxon>
        <taxon>Pseudomonadota</taxon>
        <taxon>Gammaproteobacteria</taxon>
        <taxon>Enterobacterales</taxon>
        <taxon>Enterobacteriaceae</taxon>
        <taxon>Kosakonia</taxon>
    </lineage>
</organism>
<dbReference type="Proteomes" id="UP000183569">
    <property type="component" value="Unassembled WGS sequence"/>
</dbReference>
<keyword evidence="1" id="KW-1133">Transmembrane helix</keyword>
<evidence type="ECO:0000256" key="1">
    <source>
        <dbReference type="SAM" id="Phobius"/>
    </source>
</evidence>
<dbReference type="AlphaFoldDB" id="A0A1G4XG08"/>
<accession>A0A1G4XG08</accession>
<evidence type="ECO:0000313" key="2">
    <source>
        <dbReference type="EMBL" id="SCX40101.1"/>
    </source>
</evidence>
<keyword evidence="1" id="KW-0812">Transmembrane</keyword>
<dbReference type="GeneID" id="23844589"/>
<keyword evidence="1" id="KW-0472">Membrane</keyword>